<keyword evidence="3" id="KW-1185">Reference proteome</keyword>
<accession>A0A7W3JRR5</accession>
<dbReference type="Pfam" id="PF07690">
    <property type="entry name" value="MFS_1"/>
    <property type="match status" value="1"/>
</dbReference>
<feature type="transmembrane region" description="Helical" evidence="1">
    <location>
        <begin position="210"/>
        <end position="235"/>
    </location>
</feature>
<feature type="transmembrane region" description="Helical" evidence="1">
    <location>
        <begin position="241"/>
        <end position="261"/>
    </location>
</feature>
<sequence>MKTYWDIMKTPGVARVLLSQLTARFPFGMVSLAFLIHIEHVYHSYAAAGAVLGALALGQALVGPITSRMMGIFGIRPVIVSTIVVVSITVCVMVLFPLPIWVLMVLGLVSGASMPPIQPAVRTMYPKMVPSTKLTPLFSLDASAQEIIWIVGPVLTTFVAVQISSAAAIFLAVGFFIVGGAWFLTSPIVGRVRIPRSKTRFGGVLKRPTVIISTVVGLLLVASFAAVEAGIVAIFGNGGPTAGWVLAIFALGSLFGGLALGHREISSFSLTARMFVVAAGMGLAVFSTDFWWLSIMLFISGIGVAPALTVLFANVSATLKFSETAEAYAWIGSGQLIGVGMGSAIAGLTIDAFGPAAAILVAALFAGTGTVAALIAKPWSPDLRNRDLSPIPDTEPIPVQH</sequence>
<dbReference type="InterPro" id="IPR011701">
    <property type="entry name" value="MFS"/>
</dbReference>
<feature type="transmembrane region" description="Helical" evidence="1">
    <location>
        <begin position="12"/>
        <end position="36"/>
    </location>
</feature>
<evidence type="ECO:0000256" key="1">
    <source>
        <dbReference type="SAM" id="Phobius"/>
    </source>
</evidence>
<feature type="transmembrane region" description="Helical" evidence="1">
    <location>
        <begin position="167"/>
        <end position="189"/>
    </location>
</feature>
<evidence type="ECO:0000313" key="2">
    <source>
        <dbReference type="EMBL" id="MBA8828036.1"/>
    </source>
</evidence>
<dbReference type="GO" id="GO:0022857">
    <property type="term" value="F:transmembrane transporter activity"/>
    <property type="evidence" value="ECO:0007669"/>
    <property type="project" value="InterPro"/>
</dbReference>
<dbReference type="EMBL" id="JACGWU010000001">
    <property type="protein sequence ID" value="MBA8828036.1"/>
    <property type="molecule type" value="Genomic_DNA"/>
</dbReference>
<dbReference type="RefSeq" id="WP_182483505.1">
    <property type="nucleotide sequence ID" value="NZ_JACGWU010000001.1"/>
</dbReference>
<dbReference type="PANTHER" id="PTHR23542:SF1">
    <property type="entry name" value="MAJOR FACILITATOR SUPERFAMILY (MFS) PROFILE DOMAIN-CONTAINING PROTEIN"/>
    <property type="match status" value="1"/>
</dbReference>
<dbReference type="InterPro" id="IPR036259">
    <property type="entry name" value="MFS_trans_sf"/>
</dbReference>
<comment type="caution">
    <text evidence="2">The sequence shown here is derived from an EMBL/GenBank/DDBJ whole genome shotgun (WGS) entry which is preliminary data.</text>
</comment>
<feature type="transmembrane region" description="Helical" evidence="1">
    <location>
        <begin position="292"/>
        <end position="315"/>
    </location>
</feature>
<proteinExistence type="predicted"/>
<dbReference type="AlphaFoldDB" id="A0A7W3JRR5"/>
<keyword evidence="1" id="KW-0472">Membrane</keyword>
<feature type="transmembrane region" description="Helical" evidence="1">
    <location>
        <begin position="327"/>
        <end position="350"/>
    </location>
</feature>
<protein>
    <submittedName>
        <fullName evidence="2">MFS family permease</fullName>
    </submittedName>
</protein>
<feature type="transmembrane region" description="Helical" evidence="1">
    <location>
        <begin position="42"/>
        <end position="62"/>
    </location>
</feature>
<gene>
    <name evidence="2" type="ORF">FB555_000107</name>
</gene>
<name>A0A7W3JRR5_9MICO</name>
<dbReference type="SUPFAM" id="SSF103473">
    <property type="entry name" value="MFS general substrate transporter"/>
    <property type="match status" value="1"/>
</dbReference>
<keyword evidence="1" id="KW-1133">Transmembrane helix</keyword>
<dbReference type="Proteomes" id="UP000524237">
    <property type="component" value="Unassembled WGS sequence"/>
</dbReference>
<feature type="transmembrane region" description="Helical" evidence="1">
    <location>
        <begin position="268"/>
        <end position="286"/>
    </location>
</feature>
<dbReference type="PANTHER" id="PTHR23542">
    <property type="match status" value="1"/>
</dbReference>
<keyword evidence="1" id="KW-0812">Transmembrane</keyword>
<evidence type="ECO:0000313" key="3">
    <source>
        <dbReference type="Proteomes" id="UP000524237"/>
    </source>
</evidence>
<reference evidence="2 3" key="1">
    <citation type="submission" date="2020-07" db="EMBL/GenBank/DDBJ databases">
        <title>Sequencing the genomes of 1000 actinobacteria strains.</title>
        <authorList>
            <person name="Klenk H.-P."/>
        </authorList>
    </citation>
    <scope>NUCLEOTIDE SEQUENCE [LARGE SCALE GENOMIC DNA]</scope>
    <source>
        <strain evidence="2 3">DSM 23737</strain>
    </source>
</reference>
<feature type="transmembrane region" description="Helical" evidence="1">
    <location>
        <begin position="74"/>
        <end position="95"/>
    </location>
</feature>
<dbReference type="Gene3D" id="1.20.1250.20">
    <property type="entry name" value="MFS general substrate transporter like domains"/>
    <property type="match status" value="1"/>
</dbReference>
<organism evidence="2 3">
    <name type="scientific">Alpinimonas psychrophila</name>
    <dbReference type="NCBI Taxonomy" id="748908"/>
    <lineage>
        <taxon>Bacteria</taxon>
        <taxon>Bacillati</taxon>
        <taxon>Actinomycetota</taxon>
        <taxon>Actinomycetes</taxon>
        <taxon>Micrococcales</taxon>
        <taxon>Microbacteriaceae</taxon>
        <taxon>Alpinimonas</taxon>
    </lineage>
</organism>
<feature type="transmembrane region" description="Helical" evidence="1">
    <location>
        <begin position="356"/>
        <end position="376"/>
    </location>
</feature>